<comment type="subcellular location">
    <subcellularLocation>
        <location evidence="1">Membrane</location>
        <topology evidence="1">Multi-pass membrane protein</topology>
    </subcellularLocation>
</comment>
<dbReference type="GO" id="GO:1902600">
    <property type="term" value="P:proton transmembrane transport"/>
    <property type="evidence" value="ECO:0007669"/>
    <property type="project" value="InterPro"/>
</dbReference>
<dbReference type="AlphaFoldDB" id="A0A1W0X2J9"/>
<dbReference type="PANTHER" id="PTHR31102">
    <property type="match status" value="1"/>
</dbReference>
<feature type="compositionally biased region" description="Low complexity" evidence="6">
    <location>
        <begin position="46"/>
        <end position="56"/>
    </location>
</feature>
<feature type="transmembrane region" description="Helical" evidence="7">
    <location>
        <begin position="405"/>
        <end position="423"/>
    </location>
</feature>
<evidence type="ECO:0000259" key="8">
    <source>
        <dbReference type="Pfam" id="PF00999"/>
    </source>
</evidence>
<dbReference type="GO" id="GO:0016020">
    <property type="term" value="C:membrane"/>
    <property type="evidence" value="ECO:0007669"/>
    <property type="project" value="UniProtKB-SubCell"/>
</dbReference>
<sequence length="661" mass="71018">MSRPRLSQASSTGLPQWRQSRVGSLSGTNHLIPTRFIFEKIESTHSSSSSNNNNNNQHSDTGGTGYDVRESSESGSHNNKPSSTVVYRSTFQIFVSADDPDYAAPEGLDGIAVLGRRGIKLNIMGHEDDEGGEGESSRSICARLQACLDRSKRSVLHKHNTLPDDPTLPQRIWYLLLCPPHGPCAVFLTKILIGLLVWLTLLSLLKEDALPGGNVFALVILIGAAFVGGFLISLIRLPPLLGMLIVGFMLRNVPGINIAGDIDPKWSSVLRNIALTVILIRAGLGLDGPALKKLSKSVLLLSFLPCLAEAASVGLASHFILGFPWLWAFLLGFVQGAVSPAVLVPFMLNLQETRLGTKQGIPTLLIAASSLDDVLAISGFSVLLSVIFSQGAALWFNILQGPLEMLMGLTYGIFIGFIFWYLPHRRHDDLSTLRFLFLLCGGLVGVFGSKALGFSGAGALGALTAAFVAGHRWRAPGWDHEMVKAAQVFAYLWTFCQPVLFGLIGAEVVLANVHMETVGLALAVMFVTILVRMAVTVLAVSFAGLTLKERLFVAIAWLPKATVQAALGSLALDAAREIKAAPDIILLGEKVVTIAVLLILITAPVGAVAIAFSAPRLLQKDDSDVSVKPDANKISKDERSLEMLERNPKTAETVKMIDVAD</sequence>
<dbReference type="EMBL" id="MTYJ01000021">
    <property type="protein sequence ID" value="OQV21679.1"/>
    <property type="molecule type" value="Genomic_DNA"/>
</dbReference>
<keyword evidence="5 7" id="KW-0472">Membrane</keyword>
<name>A0A1W0X2J9_HYPEX</name>
<dbReference type="InterPro" id="IPR051843">
    <property type="entry name" value="CPA1_transporter"/>
</dbReference>
<dbReference type="Gene3D" id="1.20.1530.20">
    <property type="match status" value="1"/>
</dbReference>
<dbReference type="InterPro" id="IPR038770">
    <property type="entry name" value="Na+/solute_symporter_sf"/>
</dbReference>
<evidence type="ECO:0000256" key="2">
    <source>
        <dbReference type="ARBA" id="ARBA00007367"/>
    </source>
</evidence>
<feature type="region of interest" description="Disordered" evidence="6">
    <location>
        <begin position="1"/>
        <end position="25"/>
    </location>
</feature>
<feature type="domain" description="Cation/H+ exchanger transmembrane" evidence="8">
    <location>
        <begin position="224"/>
        <end position="610"/>
    </location>
</feature>
<keyword evidence="4 7" id="KW-1133">Transmembrane helix</keyword>
<evidence type="ECO:0000256" key="7">
    <source>
        <dbReference type="SAM" id="Phobius"/>
    </source>
</evidence>
<protein>
    <submittedName>
        <fullName evidence="9">Mitochondrial sodium/hydrogen exchanger 9B2</fullName>
    </submittedName>
</protein>
<evidence type="ECO:0000313" key="10">
    <source>
        <dbReference type="Proteomes" id="UP000192578"/>
    </source>
</evidence>
<feature type="compositionally biased region" description="Polar residues" evidence="6">
    <location>
        <begin position="73"/>
        <end position="83"/>
    </location>
</feature>
<organism evidence="9 10">
    <name type="scientific">Hypsibius exemplaris</name>
    <name type="common">Freshwater tardigrade</name>
    <dbReference type="NCBI Taxonomy" id="2072580"/>
    <lineage>
        <taxon>Eukaryota</taxon>
        <taxon>Metazoa</taxon>
        <taxon>Ecdysozoa</taxon>
        <taxon>Tardigrada</taxon>
        <taxon>Eutardigrada</taxon>
        <taxon>Parachela</taxon>
        <taxon>Hypsibioidea</taxon>
        <taxon>Hypsibiidae</taxon>
        <taxon>Hypsibius</taxon>
    </lineage>
</organism>
<dbReference type="GO" id="GO:0015297">
    <property type="term" value="F:antiporter activity"/>
    <property type="evidence" value="ECO:0007669"/>
    <property type="project" value="InterPro"/>
</dbReference>
<feature type="transmembrane region" description="Helical" evidence="7">
    <location>
        <begin position="326"/>
        <end position="348"/>
    </location>
</feature>
<feature type="transmembrane region" description="Helical" evidence="7">
    <location>
        <begin position="269"/>
        <end position="286"/>
    </location>
</feature>
<evidence type="ECO:0000256" key="5">
    <source>
        <dbReference type="ARBA" id="ARBA00023136"/>
    </source>
</evidence>
<feature type="transmembrane region" description="Helical" evidence="7">
    <location>
        <begin position="435"/>
        <end position="468"/>
    </location>
</feature>
<evidence type="ECO:0000256" key="1">
    <source>
        <dbReference type="ARBA" id="ARBA00004141"/>
    </source>
</evidence>
<dbReference type="Pfam" id="PF00999">
    <property type="entry name" value="Na_H_Exchanger"/>
    <property type="match status" value="1"/>
</dbReference>
<feature type="transmembrane region" description="Helical" evidence="7">
    <location>
        <begin position="216"/>
        <end position="249"/>
    </location>
</feature>
<feature type="transmembrane region" description="Helical" evidence="7">
    <location>
        <begin position="522"/>
        <end position="545"/>
    </location>
</feature>
<feature type="transmembrane region" description="Helical" evidence="7">
    <location>
        <begin position="298"/>
        <end position="320"/>
    </location>
</feature>
<keyword evidence="3 7" id="KW-0812">Transmembrane</keyword>
<feature type="transmembrane region" description="Helical" evidence="7">
    <location>
        <begin position="592"/>
        <end position="614"/>
    </location>
</feature>
<feature type="transmembrane region" description="Helical" evidence="7">
    <location>
        <begin position="551"/>
        <end position="572"/>
    </location>
</feature>
<feature type="transmembrane region" description="Helical" evidence="7">
    <location>
        <begin position="488"/>
        <end position="510"/>
    </location>
</feature>
<dbReference type="InterPro" id="IPR006153">
    <property type="entry name" value="Cation/H_exchanger_TM"/>
</dbReference>
<accession>A0A1W0X2J9</accession>
<evidence type="ECO:0000313" key="9">
    <source>
        <dbReference type="EMBL" id="OQV21679.1"/>
    </source>
</evidence>
<feature type="region of interest" description="Disordered" evidence="6">
    <location>
        <begin position="43"/>
        <end position="83"/>
    </location>
</feature>
<feature type="transmembrane region" description="Helical" evidence="7">
    <location>
        <begin position="185"/>
        <end position="204"/>
    </location>
</feature>
<dbReference type="PANTHER" id="PTHR31102:SF1">
    <property type="entry name" value="CATION_H+ EXCHANGER DOMAIN-CONTAINING PROTEIN"/>
    <property type="match status" value="1"/>
</dbReference>
<feature type="transmembrane region" description="Helical" evidence="7">
    <location>
        <begin position="374"/>
        <end position="399"/>
    </location>
</feature>
<evidence type="ECO:0000256" key="3">
    <source>
        <dbReference type="ARBA" id="ARBA00022692"/>
    </source>
</evidence>
<reference evidence="10" key="1">
    <citation type="submission" date="2017-01" db="EMBL/GenBank/DDBJ databases">
        <title>Comparative genomics of anhydrobiosis in the tardigrade Hypsibius dujardini.</title>
        <authorList>
            <person name="Yoshida Y."/>
            <person name="Koutsovoulos G."/>
            <person name="Laetsch D."/>
            <person name="Stevens L."/>
            <person name="Kumar S."/>
            <person name="Horikawa D."/>
            <person name="Ishino K."/>
            <person name="Komine S."/>
            <person name="Tomita M."/>
            <person name="Blaxter M."/>
            <person name="Arakawa K."/>
        </authorList>
    </citation>
    <scope>NUCLEOTIDE SEQUENCE [LARGE SCALE GENOMIC DNA]</scope>
    <source>
        <strain evidence="10">Z151</strain>
    </source>
</reference>
<dbReference type="OrthoDB" id="423807at2759"/>
<evidence type="ECO:0000256" key="6">
    <source>
        <dbReference type="SAM" id="MobiDB-lite"/>
    </source>
</evidence>
<gene>
    <name evidence="9" type="ORF">BV898_04254</name>
</gene>
<dbReference type="Proteomes" id="UP000192578">
    <property type="component" value="Unassembled WGS sequence"/>
</dbReference>
<comment type="similarity">
    <text evidence="2">Belongs to the monovalent cation:proton antiporter 1 (CPA1) transporter (TC 2.A.36) family.</text>
</comment>
<evidence type="ECO:0000256" key="4">
    <source>
        <dbReference type="ARBA" id="ARBA00022989"/>
    </source>
</evidence>
<keyword evidence="10" id="KW-1185">Reference proteome</keyword>
<proteinExistence type="inferred from homology"/>
<comment type="caution">
    <text evidence="9">The sequence shown here is derived from an EMBL/GenBank/DDBJ whole genome shotgun (WGS) entry which is preliminary data.</text>
</comment>